<dbReference type="InterPro" id="IPR038081">
    <property type="entry name" value="CalX-like_sf"/>
</dbReference>
<dbReference type="GO" id="GO:0004930">
    <property type="term" value="F:G protein-coupled receptor activity"/>
    <property type="evidence" value="ECO:0007669"/>
    <property type="project" value="InterPro"/>
</dbReference>
<keyword evidence="5" id="KW-0675">Receptor</keyword>
<dbReference type="GO" id="GO:0071277">
    <property type="term" value="P:cellular response to calcium ion"/>
    <property type="evidence" value="ECO:0007669"/>
    <property type="project" value="TreeGrafter"/>
</dbReference>
<dbReference type="Gene3D" id="2.60.40.2030">
    <property type="match status" value="2"/>
</dbReference>
<reference evidence="5" key="1">
    <citation type="submission" date="2018-11" db="EMBL/GenBank/DDBJ databases">
        <authorList>
            <person name="Alioto T."/>
            <person name="Alioto T."/>
        </authorList>
    </citation>
    <scope>NUCLEOTIDE SEQUENCE</scope>
</reference>
<dbReference type="Proteomes" id="UP000596742">
    <property type="component" value="Unassembled WGS sequence"/>
</dbReference>
<keyword evidence="6" id="KW-1185">Reference proteome</keyword>
<dbReference type="PANTHER" id="PTHR46682:SF1">
    <property type="entry name" value="ADHESION G-PROTEIN COUPLED RECEPTOR V1"/>
    <property type="match status" value="1"/>
</dbReference>
<name>A0A8B6EJP7_MYTGA</name>
<dbReference type="InterPro" id="IPR026919">
    <property type="entry name" value="ADGRV1"/>
</dbReference>
<dbReference type="GO" id="GO:0001965">
    <property type="term" value="F:G-protein alpha-subunit binding"/>
    <property type="evidence" value="ECO:0007669"/>
    <property type="project" value="TreeGrafter"/>
</dbReference>
<evidence type="ECO:0000256" key="1">
    <source>
        <dbReference type="ARBA" id="ARBA00022729"/>
    </source>
</evidence>
<dbReference type="GO" id="GO:0016020">
    <property type="term" value="C:membrane"/>
    <property type="evidence" value="ECO:0007669"/>
    <property type="project" value="InterPro"/>
</dbReference>
<feature type="domain" description="Calx-beta" evidence="4">
    <location>
        <begin position="23"/>
        <end position="102"/>
    </location>
</feature>
<dbReference type="GO" id="GO:0010855">
    <property type="term" value="F:adenylate cyclase inhibitor activity"/>
    <property type="evidence" value="ECO:0007669"/>
    <property type="project" value="TreeGrafter"/>
</dbReference>
<keyword evidence="2" id="KW-0677">Repeat</keyword>
<evidence type="ECO:0000259" key="4">
    <source>
        <dbReference type="Pfam" id="PF03160"/>
    </source>
</evidence>
<dbReference type="Pfam" id="PF03160">
    <property type="entry name" value="Calx-beta"/>
    <property type="match status" value="2"/>
</dbReference>
<dbReference type="EMBL" id="UYJE01005285">
    <property type="protein sequence ID" value="VDI35964.1"/>
    <property type="molecule type" value="Genomic_DNA"/>
</dbReference>
<dbReference type="GO" id="GO:0005737">
    <property type="term" value="C:cytoplasm"/>
    <property type="evidence" value="ECO:0007669"/>
    <property type="project" value="TreeGrafter"/>
</dbReference>
<dbReference type="InterPro" id="IPR003644">
    <property type="entry name" value="Calx_beta"/>
</dbReference>
<protein>
    <submittedName>
        <fullName evidence="5">G-protein coupled receptor 98</fullName>
    </submittedName>
</protein>
<keyword evidence="3" id="KW-0106">Calcium</keyword>
<dbReference type="PANTHER" id="PTHR46682">
    <property type="entry name" value="ADHESION G-PROTEIN COUPLED RECEPTOR V1"/>
    <property type="match status" value="1"/>
</dbReference>
<organism evidence="5 6">
    <name type="scientific">Mytilus galloprovincialis</name>
    <name type="common">Mediterranean mussel</name>
    <dbReference type="NCBI Taxonomy" id="29158"/>
    <lineage>
        <taxon>Eukaryota</taxon>
        <taxon>Metazoa</taxon>
        <taxon>Spiralia</taxon>
        <taxon>Lophotrochozoa</taxon>
        <taxon>Mollusca</taxon>
        <taxon>Bivalvia</taxon>
        <taxon>Autobranchia</taxon>
        <taxon>Pteriomorphia</taxon>
        <taxon>Mytilida</taxon>
        <taxon>Mytiloidea</taxon>
        <taxon>Mytilidae</taxon>
        <taxon>Mytilinae</taxon>
        <taxon>Mytilus</taxon>
    </lineage>
</organism>
<dbReference type="SUPFAM" id="SSF141072">
    <property type="entry name" value="CalX-like"/>
    <property type="match status" value="2"/>
</dbReference>
<gene>
    <name evidence="5" type="ORF">MGAL_10B036225</name>
</gene>
<proteinExistence type="predicted"/>
<evidence type="ECO:0000313" key="5">
    <source>
        <dbReference type="EMBL" id="VDI35964.1"/>
    </source>
</evidence>
<sequence>EKSDNANGVFSIRTCSPSQALTETTTVSCTVDRQRGDDGNVNVTWGVFQSLGAGEVEAADDFIASKGMMVFNAGERLKTFILTVKDDDIPEVDEIFHIRLLTVASTDGSQGPTNTSGASIDLSKSSSVFTIVKNDHSNGVLQFSNRTHPPSPDEGILPVATEEPTIKVYEEAGTIALMVVRAQGTAGFVTVEWRTTDGTAKSSGISTPDYQVCF</sequence>
<dbReference type="OrthoDB" id="2324346at2759"/>
<accession>A0A8B6EJP7</accession>
<evidence type="ECO:0000256" key="3">
    <source>
        <dbReference type="ARBA" id="ARBA00022837"/>
    </source>
</evidence>
<dbReference type="AlphaFoldDB" id="A0A8B6EJP7"/>
<feature type="non-terminal residue" evidence="5">
    <location>
        <position position="214"/>
    </location>
</feature>
<comment type="caution">
    <text evidence="5">The sequence shown here is derived from an EMBL/GenBank/DDBJ whole genome shotgun (WGS) entry which is preliminary data.</text>
</comment>
<evidence type="ECO:0000256" key="2">
    <source>
        <dbReference type="ARBA" id="ARBA00022737"/>
    </source>
</evidence>
<evidence type="ECO:0000313" key="6">
    <source>
        <dbReference type="Proteomes" id="UP000596742"/>
    </source>
</evidence>
<feature type="domain" description="Calx-beta" evidence="4">
    <location>
        <begin position="160"/>
        <end position="202"/>
    </location>
</feature>
<keyword evidence="1" id="KW-0732">Signal</keyword>